<comment type="caution">
    <text evidence="3">The sequence shown here is derived from an EMBL/GenBank/DDBJ whole genome shotgun (WGS) entry which is preliminary data.</text>
</comment>
<evidence type="ECO:0000256" key="2">
    <source>
        <dbReference type="SAM" id="Phobius"/>
    </source>
</evidence>
<dbReference type="EMBL" id="BAABHS010000003">
    <property type="protein sequence ID" value="GAA4950943.1"/>
    <property type="molecule type" value="Genomic_DNA"/>
</dbReference>
<dbReference type="InterPro" id="IPR043857">
    <property type="entry name" value="DUF5819"/>
</dbReference>
<feature type="compositionally biased region" description="Pro residues" evidence="1">
    <location>
        <begin position="13"/>
        <end position="22"/>
    </location>
</feature>
<keyword evidence="4" id="KW-1185">Reference proteome</keyword>
<dbReference type="Proteomes" id="UP001500466">
    <property type="component" value="Unassembled WGS sequence"/>
</dbReference>
<feature type="region of interest" description="Disordered" evidence="1">
    <location>
        <begin position="1"/>
        <end position="31"/>
    </location>
</feature>
<keyword evidence="2" id="KW-0812">Transmembrane</keyword>
<accession>A0ABP9GR87</accession>
<evidence type="ECO:0000313" key="4">
    <source>
        <dbReference type="Proteomes" id="UP001500466"/>
    </source>
</evidence>
<dbReference type="RefSeq" id="WP_345673993.1">
    <property type="nucleotide sequence ID" value="NZ_BAABHS010000003.1"/>
</dbReference>
<organism evidence="3 4">
    <name type="scientific">Yinghuangia aomiensis</name>
    <dbReference type="NCBI Taxonomy" id="676205"/>
    <lineage>
        <taxon>Bacteria</taxon>
        <taxon>Bacillati</taxon>
        <taxon>Actinomycetota</taxon>
        <taxon>Actinomycetes</taxon>
        <taxon>Kitasatosporales</taxon>
        <taxon>Streptomycetaceae</taxon>
        <taxon>Yinghuangia</taxon>
    </lineage>
</organism>
<feature type="transmembrane region" description="Helical" evidence="2">
    <location>
        <begin position="42"/>
        <end position="67"/>
    </location>
</feature>
<dbReference type="Pfam" id="PF19136">
    <property type="entry name" value="DUF5819"/>
    <property type="match status" value="1"/>
</dbReference>
<protein>
    <submittedName>
        <fullName evidence="3">Uncharacterized protein</fullName>
    </submittedName>
</protein>
<keyword evidence="2" id="KW-1133">Transmembrane helix</keyword>
<gene>
    <name evidence="3" type="ORF">GCM10023205_09650</name>
</gene>
<evidence type="ECO:0000256" key="1">
    <source>
        <dbReference type="SAM" id="MobiDB-lite"/>
    </source>
</evidence>
<evidence type="ECO:0000313" key="3">
    <source>
        <dbReference type="EMBL" id="GAA4950943.1"/>
    </source>
</evidence>
<keyword evidence="2" id="KW-0472">Membrane</keyword>
<sequence>MPDQDTVTGHPAVPKPRAPRTPPADYGVDLEDPAARSPRVQLAAAVVAMLLIVGVGLHLLFVTLHVAPESRASRKYAGATDSWIYPLFEQNWRLFAPNPLNVNIRVNARAQVSAADGSVTETPWIDLTGDDIDHIRGNPFPSKADQNMLRRAWDFYSGSHNNDETPSSGQAGLAEDYLRSIVVHRLRQEGRADGVVAVQVRSVSTAIPEPGAGASGPSIRELGWWETRPDDFR</sequence>
<proteinExistence type="predicted"/>
<name>A0ABP9GR87_9ACTN</name>
<reference evidence="4" key="1">
    <citation type="journal article" date="2019" name="Int. J. Syst. Evol. Microbiol.">
        <title>The Global Catalogue of Microorganisms (GCM) 10K type strain sequencing project: providing services to taxonomists for standard genome sequencing and annotation.</title>
        <authorList>
            <consortium name="The Broad Institute Genomics Platform"/>
            <consortium name="The Broad Institute Genome Sequencing Center for Infectious Disease"/>
            <person name="Wu L."/>
            <person name="Ma J."/>
        </authorList>
    </citation>
    <scope>NUCLEOTIDE SEQUENCE [LARGE SCALE GENOMIC DNA]</scope>
    <source>
        <strain evidence="4">JCM 17986</strain>
    </source>
</reference>